<evidence type="ECO:0000256" key="4">
    <source>
        <dbReference type="ARBA" id="ARBA00022989"/>
    </source>
</evidence>
<dbReference type="PANTHER" id="PTHR12137:SF54">
    <property type="entry name" value="CARBOHYDRATE SULFOTRANSFERASE"/>
    <property type="match status" value="1"/>
</dbReference>
<keyword evidence="9" id="KW-1185">Reference proteome</keyword>
<gene>
    <name evidence="8" type="ORF">PTD2_07644</name>
</gene>
<dbReference type="eggNOG" id="ENOG50330HK">
    <property type="taxonomic scope" value="Bacteria"/>
</dbReference>
<dbReference type="InterPro" id="IPR005331">
    <property type="entry name" value="Sulfotransferase"/>
</dbReference>
<proteinExistence type="predicted"/>
<accession>A4C8I4</accession>
<evidence type="ECO:0000313" key="9">
    <source>
        <dbReference type="Proteomes" id="UP000006201"/>
    </source>
</evidence>
<dbReference type="RefSeq" id="WP_009838161.1">
    <property type="nucleotide sequence ID" value="NZ_AAOH01000003.1"/>
</dbReference>
<dbReference type="GO" id="GO:0016051">
    <property type="term" value="P:carbohydrate biosynthetic process"/>
    <property type="evidence" value="ECO:0007669"/>
    <property type="project" value="InterPro"/>
</dbReference>
<keyword evidence="5" id="KW-0333">Golgi apparatus</keyword>
<keyword evidence="6" id="KW-0472">Membrane</keyword>
<name>A4C8I4_9GAMM</name>
<evidence type="ECO:0000256" key="2">
    <source>
        <dbReference type="ARBA" id="ARBA00022679"/>
    </source>
</evidence>
<dbReference type="EMBL" id="AAOH01000003">
    <property type="protein sequence ID" value="EAR28899.1"/>
    <property type="molecule type" value="Genomic_DNA"/>
</dbReference>
<evidence type="ECO:0000256" key="7">
    <source>
        <dbReference type="ARBA" id="ARBA00023180"/>
    </source>
</evidence>
<evidence type="ECO:0008006" key="10">
    <source>
        <dbReference type="Google" id="ProtNLM"/>
    </source>
</evidence>
<keyword evidence="2" id="KW-0808">Transferase</keyword>
<evidence type="ECO:0000256" key="1">
    <source>
        <dbReference type="ARBA" id="ARBA00004323"/>
    </source>
</evidence>
<evidence type="ECO:0000313" key="8">
    <source>
        <dbReference type="EMBL" id="EAR28899.1"/>
    </source>
</evidence>
<dbReference type="PANTHER" id="PTHR12137">
    <property type="entry name" value="CARBOHYDRATE SULFOTRANSFERASE"/>
    <property type="match status" value="1"/>
</dbReference>
<comment type="caution">
    <text evidence="8">The sequence shown here is derived from an EMBL/GenBank/DDBJ whole genome shotgun (WGS) entry which is preliminary data.</text>
</comment>
<keyword evidence="7" id="KW-0325">Glycoprotein</keyword>
<dbReference type="InterPro" id="IPR027417">
    <property type="entry name" value="P-loop_NTPase"/>
</dbReference>
<dbReference type="Gene3D" id="3.40.50.300">
    <property type="entry name" value="P-loop containing nucleotide triphosphate hydrolases"/>
    <property type="match status" value="1"/>
</dbReference>
<dbReference type="HOGENOM" id="CLU_094945_2_0_6"/>
<comment type="subcellular location">
    <subcellularLocation>
        <location evidence="1">Golgi apparatus membrane</location>
        <topology evidence="1">Single-pass type II membrane protein</topology>
    </subcellularLocation>
</comment>
<dbReference type="AlphaFoldDB" id="A4C8I4"/>
<protein>
    <recommendedName>
        <fullName evidence="10">Sulfotransferase family protein</fullName>
    </recommendedName>
</protein>
<dbReference type="Proteomes" id="UP000006201">
    <property type="component" value="Unassembled WGS sequence"/>
</dbReference>
<dbReference type="GO" id="GO:0016020">
    <property type="term" value="C:membrane"/>
    <property type="evidence" value="ECO:0007669"/>
    <property type="project" value="InterPro"/>
</dbReference>
<evidence type="ECO:0000256" key="6">
    <source>
        <dbReference type="ARBA" id="ARBA00023136"/>
    </source>
</evidence>
<dbReference type="STRING" id="87626.PTD2_07644"/>
<dbReference type="InterPro" id="IPR018011">
    <property type="entry name" value="Carb_sulfotrans_8-10"/>
</dbReference>
<sequence>MHKHKCIFVHIPKNAGTSILRAFKDFGHRKHAKWYDFFEANAYCFEIYHKFAIVRHPMSRIISAYKYSISGGNGTESDIAIKKVIEAKASNFNEFVEFVLDVDFIMIQPLFQPQYLYVYDRNYNCMLDSILRYENIESEWAMIATKYRWPSSVMPMENQTKKTSEEDCYLSEANRLKIKNLYHLDFELFNYTDQ</sequence>
<dbReference type="GO" id="GO:0008146">
    <property type="term" value="F:sulfotransferase activity"/>
    <property type="evidence" value="ECO:0007669"/>
    <property type="project" value="InterPro"/>
</dbReference>
<keyword evidence="3" id="KW-0812">Transmembrane</keyword>
<organism evidence="8 9">
    <name type="scientific">Pseudoalteromonas tunicata D2</name>
    <dbReference type="NCBI Taxonomy" id="87626"/>
    <lineage>
        <taxon>Bacteria</taxon>
        <taxon>Pseudomonadati</taxon>
        <taxon>Pseudomonadota</taxon>
        <taxon>Gammaproteobacteria</taxon>
        <taxon>Alteromonadales</taxon>
        <taxon>Pseudoalteromonadaceae</taxon>
        <taxon>Pseudoalteromonas</taxon>
    </lineage>
</organism>
<keyword evidence="4" id="KW-1133">Transmembrane helix</keyword>
<evidence type="ECO:0000256" key="3">
    <source>
        <dbReference type="ARBA" id="ARBA00022692"/>
    </source>
</evidence>
<dbReference type="Pfam" id="PF03567">
    <property type="entry name" value="Sulfotransfer_2"/>
    <property type="match status" value="1"/>
</dbReference>
<evidence type="ECO:0000256" key="5">
    <source>
        <dbReference type="ARBA" id="ARBA00023034"/>
    </source>
</evidence>
<reference evidence="8 9" key="1">
    <citation type="submission" date="2006-02" db="EMBL/GenBank/DDBJ databases">
        <authorList>
            <person name="Moran M.A."/>
            <person name="Kjelleberg S."/>
            <person name="Egan S."/>
            <person name="Saunders N."/>
            <person name="Thomas T."/>
            <person name="Ferriera S."/>
            <person name="Johnson J."/>
            <person name="Kravitz S."/>
            <person name="Halpern A."/>
            <person name="Remington K."/>
            <person name="Beeson K."/>
            <person name="Tran B."/>
            <person name="Rogers Y.-H."/>
            <person name="Friedman R."/>
            <person name="Venter J.C."/>
        </authorList>
    </citation>
    <scope>NUCLEOTIDE SEQUENCE [LARGE SCALE GENOMIC DNA]</scope>
    <source>
        <strain evidence="8 9">D2</strain>
    </source>
</reference>